<dbReference type="InterPro" id="IPR003736">
    <property type="entry name" value="PAAI_dom"/>
</dbReference>
<dbReference type="EMBL" id="DF977001">
    <property type="protein sequence ID" value="GAQ25408.1"/>
    <property type="molecule type" value="Genomic_DNA"/>
</dbReference>
<comment type="similarity">
    <text evidence="1">Belongs to the thioesterase PaaI family.</text>
</comment>
<evidence type="ECO:0000313" key="5">
    <source>
        <dbReference type="Proteomes" id="UP000062160"/>
    </source>
</evidence>
<name>A0A0U9HF11_9FIRM</name>
<evidence type="ECO:0000256" key="2">
    <source>
        <dbReference type="ARBA" id="ARBA00022801"/>
    </source>
</evidence>
<dbReference type="AlphaFoldDB" id="A0A0U9HF11"/>
<organism evidence="4">
    <name type="scientific">Tepidanaerobacter syntrophicus</name>
    <dbReference type="NCBI Taxonomy" id="224999"/>
    <lineage>
        <taxon>Bacteria</taxon>
        <taxon>Bacillati</taxon>
        <taxon>Bacillota</taxon>
        <taxon>Clostridia</taxon>
        <taxon>Thermosediminibacterales</taxon>
        <taxon>Tepidanaerobacteraceae</taxon>
        <taxon>Tepidanaerobacter</taxon>
    </lineage>
</organism>
<dbReference type="GO" id="GO:0047617">
    <property type="term" value="F:fatty acyl-CoA hydrolase activity"/>
    <property type="evidence" value="ECO:0007669"/>
    <property type="project" value="InterPro"/>
</dbReference>
<dbReference type="OrthoDB" id="286702at2"/>
<feature type="domain" description="Thioesterase" evidence="3">
    <location>
        <begin position="51"/>
        <end position="121"/>
    </location>
</feature>
<dbReference type="RefSeq" id="WP_059032794.1">
    <property type="nucleotide sequence ID" value="NZ_DF977001.1"/>
</dbReference>
<evidence type="ECO:0000256" key="1">
    <source>
        <dbReference type="ARBA" id="ARBA00008324"/>
    </source>
</evidence>
<accession>A0A0U9HF11</accession>
<dbReference type="PANTHER" id="PTHR21660:SF1">
    <property type="entry name" value="ACYL-COENZYME A THIOESTERASE 13"/>
    <property type="match status" value="1"/>
</dbReference>
<dbReference type="InterPro" id="IPR029069">
    <property type="entry name" value="HotDog_dom_sf"/>
</dbReference>
<keyword evidence="2" id="KW-0378">Hydrolase</keyword>
<dbReference type="Proteomes" id="UP000062160">
    <property type="component" value="Unassembled WGS sequence"/>
</dbReference>
<dbReference type="STRING" id="224999.GCA_001485475_01425"/>
<evidence type="ECO:0000259" key="3">
    <source>
        <dbReference type="Pfam" id="PF03061"/>
    </source>
</evidence>
<evidence type="ECO:0000313" key="4">
    <source>
        <dbReference type="EMBL" id="GAQ25408.1"/>
    </source>
</evidence>
<dbReference type="Pfam" id="PF03061">
    <property type="entry name" value="4HBT"/>
    <property type="match status" value="1"/>
</dbReference>
<dbReference type="InterPro" id="IPR039298">
    <property type="entry name" value="ACOT13"/>
</dbReference>
<dbReference type="Gene3D" id="3.10.129.10">
    <property type="entry name" value="Hotdog Thioesterase"/>
    <property type="match status" value="1"/>
</dbReference>
<dbReference type="InterPro" id="IPR006683">
    <property type="entry name" value="Thioestr_dom"/>
</dbReference>
<protein>
    <submittedName>
        <fullName evidence="4">Acyl-CoA thioesterase</fullName>
    </submittedName>
</protein>
<sequence length="140" mass="14931">MDISEETKSRLLQNLSSPFDGNLLGVKVADAERGKIIIEVEPKEEFTNGLGIIHGGVTASLCDTAMGGAAMTLGIIPVTVEMKINYISPAGTDNKLVGVGKVVKEGRTLIFAEGEIYYKDKLVAQSLGTYIVKNPNMSSK</sequence>
<dbReference type="SUPFAM" id="SSF54637">
    <property type="entry name" value="Thioesterase/thiol ester dehydrase-isomerase"/>
    <property type="match status" value="1"/>
</dbReference>
<gene>
    <name evidence="4" type="ORF">TSYNT_7430</name>
</gene>
<dbReference type="NCBIfam" id="TIGR00369">
    <property type="entry name" value="unchar_dom_1"/>
    <property type="match status" value="1"/>
</dbReference>
<dbReference type="PANTHER" id="PTHR21660">
    <property type="entry name" value="THIOESTERASE SUPERFAMILY MEMBER-RELATED"/>
    <property type="match status" value="1"/>
</dbReference>
<dbReference type="CDD" id="cd03443">
    <property type="entry name" value="PaaI_thioesterase"/>
    <property type="match status" value="1"/>
</dbReference>
<keyword evidence="5" id="KW-1185">Reference proteome</keyword>
<proteinExistence type="inferred from homology"/>
<reference evidence="4" key="1">
    <citation type="journal article" date="2016" name="Genome Announc.">
        <title>Draft Genome Sequence of the Syntrophic Lactate-Degrading Bacterium Tepidanaerobacter syntrophicus JLT.</title>
        <authorList>
            <person name="Matsuura N."/>
            <person name="Ohashi A."/>
            <person name="Tourlousse D.M."/>
            <person name="Sekiguchi Y."/>
        </authorList>
    </citation>
    <scope>NUCLEOTIDE SEQUENCE [LARGE SCALE GENOMIC DNA]</scope>
    <source>
        <strain evidence="4">JL</strain>
    </source>
</reference>